<keyword evidence="2" id="KW-1185">Reference proteome</keyword>
<reference evidence="1 2" key="1">
    <citation type="journal article" date="2019" name="Int. J. Syst. Evol. Microbiol.">
        <title>The Global Catalogue of Microorganisms (GCM) 10K type strain sequencing project: providing services to taxonomists for standard genome sequencing and annotation.</title>
        <authorList>
            <consortium name="The Broad Institute Genomics Platform"/>
            <consortium name="The Broad Institute Genome Sequencing Center for Infectious Disease"/>
            <person name="Wu L."/>
            <person name="Ma J."/>
        </authorList>
    </citation>
    <scope>NUCLEOTIDE SEQUENCE [LARGE SCALE GENOMIC DNA]</scope>
    <source>
        <strain evidence="1 2">JCM 15481</strain>
    </source>
</reference>
<gene>
    <name evidence="1" type="ORF">GCM10009802_08440</name>
</gene>
<dbReference type="RefSeq" id="WP_344287985.1">
    <property type="nucleotide sequence ID" value="NZ_BAAAPF010000010.1"/>
</dbReference>
<name>A0ABN2XF14_9ACTN</name>
<protein>
    <submittedName>
        <fullName evidence="1">Uncharacterized protein</fullName>
    </submittedName>
</protein>
<dbReference type="Proteomes" id="UP001500443">
    <property type="component" value="Unassembled WGS sequence"/>
</dbReference>
<dbReference type="EMBL" id="BAAAPF010000010">
    <property type="protein sequence ID" value="GAA2111001.1"/>
    <property type="molecule type" value="Genomic_DNA"/>
</dbReference>
<evidence type="ECO:0000313" key="2">
    <source>
        <dbReference type="Proteomes" id="UP001500443"/>
    </source>
</evidence>
<proteinExistence type="predicted"/>
<accession>A0ABN2XF14</accession>
<sequence length="56" mass="6334">MDQLTMPCPVLDCGPDCWACEGKGRVRFTGEAAERAGATLARVDRWVERRRQEPEL</sequence>
<evidence type="ECO:0000313" key="1">
    <source>
        <dbReference type="EMBL" id="GAA2111001.1"/>
    </source>
</evidence>
<organism evidence="1 2">
    <name type="scientific">Streptomyces synnematoformans</name>
    <dbReference type="NCBI Taxonomy" id="415721"/>
    <lineage>
        <taxon>Bacteria</taxon>
        <taxon>Bacillati</taxon>
        <taxon>Actinomycetota</taxon>
        <taxon>Actinomycetes</taxon>
        <taxon>Kitasatosporales</taxon>
        <taxon>Streptomycetaceae</taxon>
        <taxon>Streptomyces</taxon>
    </lineage>
</organism>
<comment type="caution">
    <text evidence="1">The sequence shown here is derived from an EMBL/GenBank/DDBJ whole genome shotgun (WGS) entry which is preliminary data.</text>
</comment>